<name>A0A2I2M7P8_9FLAO</name>
<organism evidence="1 2">
    <name type="scientific">Tenacibaculum finnmarkense genomovar ulcerans</name>
    <dbReference type="NCBI Taxonomy" id="2781388"/>
    <lineage>
        <taxon>Bacteria</taxon>
        <taxon>Pseudomonadati</taxon>
        <taxon>Bacteroidota</taxon>
        <taxon>Flavobacteriia</taxon>
        <taxon>Flavobacteriales</taxon>
        <taxon>Flavobacteriaceae</taxon>
        <taxon>Tenacibaculum</taxon>
        <taxon>Tenacibaculum finnmarkense</taxon>
    </lineage>
</organism>
<dbReference type="PROSITE" id="PS51257">
    <property type="entry name" value="PROKAR_LIPOPROTEIN"/>
    <property type="match status" value="1"/>
</dbReference>
<dbReference type="AlphaFoldDB" id="A0A2I2M7P8"/>
<evidence type="ECO:0000313" key="2">
    <source>
        <dbReference type="Proteomes" id="UP000490060"/>
    </source>
</evidence>
<protein>
    <recommendedName>
        <fullName evidence="3">PEGA domain-containing protein</fullName>
    </recommendedName>
</protein>
<reference evidence="1 2" key="1">
    <citation type="submission" date="2017-11" db="EMBL/GenBank/DDBJ databases">
        <authorList>
            <person name="Duchaud E."/>
        </authorList>
    </citation>
    <scope>NUCLEOTIDE SEQUENCE [LARGE SCALE GENOMIC DNA]</scope>
    <source>
        <strain evidence="1 2">TNO010</strain>
    </source>
</reference>
<sequence length="144" mass="15843">MKKSTLLITAITISSSILLSSCGVMFGGSKYNANIKVKDHPNAEIYANGEKIGTGEVSTSFKRNQPLKVEVKQDKCEPKTKNFDNKFRTGNFILSAISWGLIGIGVDLGTGASYKPDHKNDPAIEKLSDKNYKFTVDYSECKEQ</sequence>
<evidence type="ECO:0000313" key="1">
    <source>
        <dbReference type="EMBL" id="SOU88562.1"/>
    </source>
</evidence>
<gene>
    <name evidence="1" type="ORF">TNO010_210056</name>
</gene>
<evidence type="ECO:0008006" key="3">
    <source>
        <dbReference type="Google" id="ProtNLM"/>
    </source>
</evidence>
<dbReference type="EMBL" id="OENE01000014">
    <property type="protein sequence ID" value="SOU88562.1"/>
    <property type="molecule type" value="Genomic_DNA"/>
</dbReference>
<dbReference type="Proteomes" id="UP000490060">
    <property type="component" value="Unassembled WGS sequence"/>
</dbReference>
<proteinExistence type="predicted"/>
<dbReference type="RefSeq" id="WP_172505210.1">
    <property type="nucleotide sequence ID" value="NZ_OENE01000014.1"/>
</dbReference>
<accession>A0A2I2M7P8</accession>